<gene>
    <name evidence="1" type="ORF">LFW2832_00318</name>
</gene>
<evidence type="ECO:0000313" key="1">
    <source>
        <dbReference type="EMBL" id="VVC03359.1"/>
    </source>
</evidence>
<protein>
    <submittedName>
        <fullName evidence="1">Uncharacterized protein</fullName>
    </submittedName>
</protein>
<evidence type="ECO:0000313" key="2">
    <source>
        <dbReference type="Proteomes" id="UP000789941"/>
    </source>
</evidence>
<dbReference type="InterPro" id="IPR045660">
    <property type="entry name" value="DUF6390"/>
</dbReference>
<dbReference type="AlphaFoldDB" id="A0A5E4LPR1"/>
<dbReference type="Pfam" id="PF19927">
    <property type="entry name" value="DUF6390"/>
    <property type="match status" value="1"/>
</dbReference>
<dbReference type="EMBL" id="CABMJJ010000007">
    <property type="protein sequence ID" value="VVC03359.1"/>
    <property type="molecule type" value="Genomic_DNA"/>
</dbReference>
<name>A0A5E4LPR1_9ARCH</name>
<dbReference type="Proteomes" id="UP000789941">
    <property type="component" value="Unassembled WGS sequence"/>
</dbReference>
<reference evidence="1 2" key="1">
    <citation type="submission" date="2019-08" db="EMBL/GenBank/DDBJ databases">
        <authorList>
            <person name="Vazquez-Campos X."/>
        </authorList>
    </citation>
    <scope>NUCLEOTIDE SEQUENCE [LARGE SCALE GENOMIC DNA]</scope>
    <source>
        <strain evidence="1">LFW-283_2</strain>
    </source>
</reference>
<accession>A0A5E4LPR1</accession>
<comment type="caution">
    <text evidence="1">The sequence shown here is derived from an EMBL/GenBank/DDBJ whole genome shotgun (WGS) entry which is preliminary data.</text>
</comment>
<proteinExistence type="predicted"/>
<sequence>MDSLTFSACYAFPPNSHGYCGASSFSKILTGCLAGRNSSILEKELRKFRVQYAYLSLIARENNLKPFNRKVVHAFWIGNSLLENVSHKSMKDFLVSELFPKNSIKGKNLAQNLPEGLNPHHSFNALYVHFVTDKVKKSIQNFDSCCITSGKILSLSDKSAKVDRFSISWKNGFLLKNKICKIDLVRNGVWLIKPRIGDRIAIHWGMAVDKLTEKDEKLLIKYTQKNMDALNNMFKK</sequence>
<organism evidence="1 2">
    <name type="scientific">Candidatus Bilamarchaeum dharawalense</name>
    <dbReference type="NCBI Taxonomy" id="2885759"/>
    <lineage>
        <taxon>Archaea</taxon>
        <taxon>Candidatus Micrarchaeota</taxon>
        <taxon>Candidatus Micrarchaeia</taxon>
        <taxon>Candidatus Anstonellales</taxon>
        <taxon>Candidatus Bilamarchaeaceae</taxon>
        <taxon>Candidatus Bilamarchaeum</taxon>
    </lineage>
</organism>